<comment type="similarity">
    <text evidence="4">Belongs to the ribosome-inactivating protein family.</text>
</comment>
<evidence type="ECO:0000256" key="4">
    <source>
        <dbReference type="RuleBase" id="RU004915"/>
    </source>
</evidence>
<comment type="similarity">
    <text evidence="1">In the N-terminal section; belongs to the ribosome-inactivating protein family. Type 2 RIP subfamily.</text>
</comment>
<dbReference type="GO" id="GO:0090729">
    <property type="term" value="F:toxin activity"/>
    <property type="evidence" value="ECO:0007669"/>
    <property type="project" value="UniProtKB-KW"/>
</dbReference>
<dbReference type="Proteomes" id="UP001141552">
    <property type="component" value="Unassembled WGS sequence"/>
</dbReference>
<dbReference type="Pfam" id="PF00652">
    <property type="entry name" value="Ricin_B_lectin"/>
    <property type="match status" value="2"/>
</dbReference>
<keyword evidence="4" id="KW-0652">Protein synthesis inhibitor</keyword>
<dbReference type="InterPro" id="IPR016138">
    <property type="entry name" value="Ribosome_inactivat_prot_sub1"/>
</dbReference>
<dbReference type="EC" id="3.2.2.22" evidence="4"/>
<evidence type="ECO:0000256" key="5">
    <source>
        <dbReference type="SAM" id="SignalP"/>
    </source>
</evidence>
<reference evidence="7" key="2">
    <citation type="journal article" date="2023" name="Plants (Basel)">
        <title>Annotation of the Turnera subulata (Passifloraceae) Draft Genome Reveals the S-Locus Evolved after the Divergence of Turneroideae from Passifloroideae in a Stepwise Manner.</title>
        <authorList>
            <person name="Henning P.M."/>
            <person name="Roalson E.H."/>
            <person name="Mir W."/>
            <person name="McCubbin A.G."/>
            <person name="Shore J.S."/>
        </authorList>
    </citation>
    <scope>NUCLEOTIDE SEQUENCE</scope>
    <source>
        <strain evidence="7">F60SS</strain>
    </source>
</reference>
<evidence type="ECO:0000256" key="1">
    <source>
        <dbReference type="ARBA" id="ARBA00010414"/>
    </source>
</evidence>
<dbReference type="SMART" id="SM00458">
    <property type="entry name" value="RICIN"/>
    <property type="match status" value="2"/>
</dbReference>
<keyword evidence="5" id="KW-0732">Signal</keyword>
<dbReference type="EMBL" id="JAKUCV010000669">
    <property type="protein sequence ID" value="KAJ4849217.1"/>
    <property type="molecule type" value="Genomic_DNA"/>
</dbReference>
<reference evidence="7" key="1">
    <citation type="submission" date="2022-02" db="EMBL/GenBank/DDBJ databases">
        <authorList>
            <person name="Henning P.M."/>
            <person name="McCubbin A.G."/>
            <person name="Shore J.S."/>
        </authorList>
    </citation>
    <scope>NUCLEOTIDE SEQUENCE</scope>
    <source>
        <strain evidence="7">F60SS</strain>
        <tissue evidence="7">Leaves</tissue>
    </source>
</reference>
<name>A0A9Q0GI23_9ROSI</name>
<dbReference type="InterPro" id="IPR000772">
    <property type="entry name" value="Ricin_B_lectin"/>
</dbReference>
<accession>A0A9Q0GI23</accession>
<dbReference type="InterPro" id="IPR017989">
    <property type="entry name" value="Ribosome_inactivat_1/2"/>
</dbReference>
<dbReference type="SUPFAM" id="SSF56371">
    <property type="entry name" value="Ribosome inactivating proteins (RIP)"/>
    <property type="match status" value="1"/>
</dbReference>
<feature type="signal peptide" evidence="5">
    <location>
        <begin position="1"/>
        <end position="27"/>
    </location>
</feature>
<dbReference type="SUPFAM" id="SSF50370">
    <property type="entry name" value="Ricin B-like lectins"/>
    <property type="match status" value="2"/>
</dbReference>
<dbReference type="InterPro" id="IPR036041">
    <property type="entry name" value="Ribosome-inact_prot_sf"/>
</dbReference>
<feature type="domain" description="Ricin B lectin" evidence="6">
    <location>
        <begin position="331"/>
        <end position="463"/>
    </location>
</feature>
<keyword evidence="4" id="KW-0800">Toxin</keyword>
<protein>
    <recommendedName>
        <fullName evidence="4">Ribosome-inactivating protein</fullName>
    </recommendedName>
    <component>
        <recommendedName>
            <fullName evidence="4">Ribosome-inactivating protein chain A</fullName>
        </recommendedName>
        <alternativeName>
            <fullName evidence="4">rRNA N-glycosidase</fullName>
            <ecNumber evidence="4">3.2.2.22</ecNumber>
        </alternativeName>
    </component>
    <component>
        <recommendedName>
            <fullName evidence="4">Ribosome-inactivating protein chain B</fullName>
        </recommendedName>
    </component>
</protein>
<dbReference type="PRINTS" id="PR00396">
    <property type="entry name" value="SHIGARICIN"/>
</dbReference>
<dbReference type="GO" id="GO:0017148">
    <property type="term" value="P:negative regulation of translation"/>
    <property type="evidence" value="ECO:0007669"/>
    <property type="project" value="UniProtKB-KW"/>
</dbReference>
<dbReference type="GO" id="GO:0006952">
    <property type="term" value="P:defense response"/>
    <property type="evidence" value="ECO:0007669"/>
    <property type="project" value="UniProtKB-KW"/>
</dbReference>
<comment type="function">
    <text evidence="4">The A chain is responsible for inhibiting protein synthesis through the catalytic inactivation of 60S ribosomal subunits by removing adenine from position 4,324 of 28S rRNA. The B chain binds to cell receptors and probably facilitates the entry into the cell of the A chain; B chains are also responsible for cell agglutination (lectin activity).</text>
</comment>
<comment type="subunit">
    <text evidence="4">Might form dimers or tetramers of disulfide-linked A and B chains.</text>
</comment>
<dbReference type="InterPro" id="IPR035992">
    <property type="entry name" value="Ricin_B-like_lectins"/>
</dbReference>
<comment type="catalytic activity">
    <reaction evidence="4">
        <text>Endohydrolysis of the N-glycosidic bond at one specific adenosine on the 28S rRNA.</text>
        <dbReference type="EC" id="3.2.2.22"/>
    </reaction>
</comment>
<keyword evidence="2" id="KW-1015">Disulfide bond</keyword>
<keyword evidence="8" id="KW-1185">Reference proteome</keyword>
<comment type="caution">
    <text evidence="7">The sequence shown here is derived from an EMBL/GenBank/DDBJ whole genome shotgun (WGS) entry which is preliminary data.</text>
</comment>
<evidence type="ECO:0000259" key="6">
    <source>
        <dbReference type="SMART" id="SM00458"/>
    </source>
</evidence>
<dbReference type="PANTHER" id="PTHR33453:SF34">
    <property type="entry name" value="RIBOSOME-INACTIVATING PROTEIN"/>
    <property type="match status" value="1"/>
</dbReference>
<sequence>MGVEMKTTCSVVVVLVAWVCLILVVGADPGQKDDKPKKFEKFTVDHNTDPESYKKFILDLRSSVSDGDVRGISSLSTDGLTGNRRLGLLRLEVYEQIITLVIRLTDLYVVGFHSENRDVENVLYYFDDMEAEGNDAANLLGAKPERLGYDSSYTTGLTGRASVPLGREPLVNAITTLHYRSGPTGNWRNSLLVLVQMISEAVRSSFLLDELFITFEKSLPPDDLMMNAENCWDAFSQGVLNAHPNEDLREEDKKKIAKKLGIKLAEIALNTVRDILAFGFLALVKVPTTKSPHRSPRSITWALLDVPIAIMQQEHYSLNTNWTVNEEEEEEEITTSISGPNGLCVDVSRGEYYNGAELLLWTCKSDNNNNQLWTFKKDGTIRSNNNWCLNPSSDSPSENTYIMIYECPQDASGTRAVWELLQDGTLRNTRTKLVLTAKSDKQGLGVLTADYDDKLLGQGWVASNYELKPILTRVQWLPGLCLNVDSASNVVIGHCEGLIEENKWAINWHRSITNIGRNGACLTYVDVPSRYKPSVEGQVIVEECSASSRYQRWEITGDGGIKNTGSKLFLTVTKDEDVGNYRLTAQDRNSEALTTQSFRFLVSG</sequence>
<keyword evidence="4" id="KW-0378">Hydrolase</keyword>
<evidence type="ECO:0000313" key="7">
    <source>
        <dbReference type="EMBL" id="KAJ4849217.1"/>
    </source>
</evidence>
<dbReference type="PANTHER" id="PTHR33453">
    <property type="match status" value="1"/>
</dbReference>
<dbReference type="AlphaFoldDB" id="A0A9Q0GI23"/>
<feature type="domain" description="Ricin B lectin" evidence="6">
    <location>
        <begin position="468"/>
        <end position="601"/>
    </location>
</feature>
<dbReference type="InterPro" id="IPR001574">
    <property type="entry name" value="Ribosome_inactivat_prot"/>
</dbReference>
<keyword evidence="4" id="KW-0611">Plant defense</keyword>
<dbReference type="Gene3D" id="2.80.10.50">
    <property type="match status" value="2"/>
</dbReference>
<dbReference type="Gene3D" id="3.40.420.10">
    <property type="entry name" value="Ricin (A subunit), domain 1"/>
    <property type="match status" value="1"/>
</dbReference>
<keyword evidence="3" id="KW-0325">Glycoprotein</keyword>
<dbReference type="PROSITE" id="PS50231">
    <property type="entry name" value="RICIN_B_LECTIN"/>
    <property type="match status" value="2"/>
</dbReference>
<proteinExistence type="inferred from homology"/>
<organism evidence="7 8">
    <name type="scientific">Turnera subulata</name>
    <dbReference type="NCBI Taxonomy" id="218843"/>
    <lineage>
        <taxon>Eukaryota</taxon>
        <taxon>Viridiplantae</taxon>
        <taxon>Streptophyta</taxon>
        <taxon>Embryophyta</taxon>
        <taxon>Tracheophyta</taxon>
        <taxon>Spermatophyta</taxon>
        <taxon>Magnoliopsida</taxon>
        <taxon>eudicotyledons</taxon>
        <taxon>Gunneridae</taxon>
        <taxon>Pentapetalae</taxon>
        <taxon>rosids</taxon>
        <taxon>fabids</taxon>
        <taxon>Malpighiales</taxon>
        <taxon>Passifloraceae</taxon>
        <taxon>Turnera</taxon>
    </lineage>
</organism>
<dbReference type="GO" id="GO:0030598">
    <property type="term" value="F:rRNA N-glycosylase activity"/>
    <property type="evidence" value="ECO:0007669"/>
    <property type="project" value="UniProtKB-EC"/>
</dbReference>
<gene>
    <name evidence="7" type="ORF">Tsubulata_011460</name>
</gene>
<dbReference type="OrthoDB" id="1642280at2759"/>
<dbReference type="Pfam" id="PF00161">
    <property type="entry name" value="RIP"/>
    <property type="match status" value="1"/>
</dbReference>
<evidence type="ECO:0000256" key="3">
    <source>
        <dbReference type="ARBA" id="ARBA00023180"/>
    </source>
</evidence>
<feature type="chain" id="PRO_5040448047" description="Ribosome-inactivating protein" evidence="5">
    <location>
        <begin position="28"/>
        <end position="604"/>
    </location>
</feature>
<evidence type="ECO:0000313" key="8">
    <source>
        <dbReference type="Proteomes" id="UP001141552"/>
    </source>
</evidence>
<evidence type="ECO:0000256" key="2">
    <source>
        <dbReference type="ARBA" id="ARBA00023157"/>
    </source>
</evidence>